<dbReference type="Proteomes" id="UP001632038">
    <property type="component" value="Unassembled WGS sequence"/>
</dbReference>
<dbReference type="PANTHER" id="PTHR22835:SF158">
    <property type="entry name" value="GDSL ESTERASE_LIPASE LIP-4-LIKE ISOFORM X1"/>
    <property type="match status" value="1"/>
</dbReference>
<evidence type="ECO:0000256" key="2">
    <source>
        <dbReference type="ARBA" id="ARBA00023180"/>
    </source>
</evidence>
<evidence type="ECO:0000256" key="1">
    <source>
        <dbReference type="ARBA" id="ARBA00008668"/>
    </source>
</evidence>
<accession>A0ABD3DX41</accession>
<reference evidence="4" key="1">
    <citation type="journal article" date="2024" name="IScience">
        <title>Strigolactones Initiate the Formation of Haustorium-like Structures in Castilleja.</title>
        <authorList>
            <person name="Buerger M."/>
            <person name="Peterson D."/>
            <person name="Chory J."/>
        </authorList>
    </citation>
    <scope>NUCLEOTIDE SEQUENCE [LARGE SCALE GENOMIC DNA]</scope>
</reference>
<evidence type="ECO:0000313" key="4">
    <source>
        <dbReference type="Proteomes" id="UP001632038"/>
    </source>
</evidence>
<protein>
    <recommendedName>
        <fullName evidence="5">GDSL esterase/lipase</fullName>
    </recommendedName>
</protein>
<evidence type="ECO:0000313" key="3">
    <source>
        <dbReference type="EMBL" id="KAL3645356.1"/>
    </source>
</evidence>
<dbReference type="PANTHER" id="PTHR22835">
    <property type="entry name" value="ZINC FINGER FYVE DOMAIN CONTAINING PROTEIN"/>
    <property type="match status" value="1"/>
</dbReference>
<keyword evidence="2" id="KW-0325">Glycoprotein</keyword>
<dbReference type="AlphaFoldDB" id="A0ABD3DX41"/>
<dbReference type="InterPro" id="IPR001087">
    <property type="entry name" value="GDSL"/>
</dbReference>
<dbReference type="EMBL" id="JAVIJP010000013">
    <property type="protein sequence ID" value="KAL3645356.1"/>
    <property type="molecule type" value="Genomic_DNA"/>
</dbReference>
<evidence type="ECO:0008006" key="5">
    <source>
        <dbReference type="Google" id="ProtNLM"/>
    </source>
</evidence>
<gene>
    <name evidence="3" type="ORF">CASFOL_010536</name>
</gene>
<name>A0ABD3DX41_9LAMI</name>
<dbReference type="Gene3D" id="3.40.50.1110">
    <property type="entry name" value="SGNH hydrolase"/>
    <property type="match status" value="1"/>
</dbReference>
<sequence>MFSEKIRHLVLLANNQIELIAAKFVLSSQVIQIRRGALSLTSLISRAGVGLDFIHLQSKPKSVLDPQIYCFNFCFITVIRIHFSPIAENWYPFIISDDASGDCGIVLERSVRIEFESAAVRFFPANPSTSSLVDLFNRDAIKVAGSASAFEDWGSQISESDILWDIFKQIAVQVVMSGCEKLVPSSSYKVSLPSKVMFQLLFQGDNLDVNLIIPAQLKLHFKLINVISQFHNIFIDIPKGYKNQTCDFQLWRLKFRYRWLRRRDGIGGRRSLRPHIPDRTNRPLTDGRLVIDFLCESLGTNYLIPYLDALDRPNFANGANFAVLGACASRSNFTRIIPIDLYMQILQFKHFQTNFTQPHSKQFYKNALYTFDIGQNDISYSSASLSQDQVIKKIPSFIYDIGNAIRDIYLLGGRKFLVQNTGPSGCLPEELAVRPNLKCKDLDQYGCLKSLNDAAKTFNIELNALCEELRSQMENSTIVYVDVVGPKILSQHVQ</sequence>
<dbReference type="Pfam" id="PF00657">
    <property type="entry name" value="Lipase_GDSL"/>
    <property type="match status" value="1"/>
</dbReference>
<organism evidence="3 4">
    <name type="scientific">Castilleja foliolosa</name>
    <dbReference type="NCBI Taxonomy" id="1961234"/>
    <lineage>
        <taxon>Eukaryota</taxon>
        <taxon>Viridiplantae</taxon>
        <taxon>Streptophyta</taxon>
        <taxon>Embryophyta</taxon>
        <taxon>Tracheophyta</taxon>
        <taxon>Spermatophyta</taxon>
        <taxon>Magnoliopsida</taxon>
        <taxon>eudicotyledons</taxon>
        <taxon>Gunneridae</taxon>
        <taxon>Pentapetalae</taxon>
        <taxon>asterids</taxon>
        <taxon>lamiids</taxon>
        <taxon>Lamiales</taxon>
        <taxon>Orobanchaceae</taxon>
        <taxon>Pedicularideae</taxon>
        <taxon>Castillejinae</taxon>
        <taxon>Castilleja</taxon>
    </lineage>
</organism>
<comment type="similarity">
    <text evidence="1">Belongs to the 'GDSL' lipolytic enzyme family.</text>
</comment>
<comment type="caution">
    <text evidence="3">The sequence shown here is derived from an EMBL/GenBank/DDBJ whole genome shotgun (WGS) entry which is preliminary data.</text>
</comment>
<proteinExistence type="inferred from homology"/>
<keyword evidence="4" id="KW-1185">Reference proteome</keyword>
<dbReference type="InterPro" id="IPR036514">
    <property type="entry name" value="SGNH_hydro_sf"/>
</dbReference>